<dbReference type="InterPro" id="IPR036515">
    <property type="entry name" value="Transposase_17_sf"/>
</dbReference>
<keyword evidence="3" id="KW-1185">Reference proteome</keyword>
<gene>
    <name evidence="2" type="ORF">C7T94_04490</name>
</gene>
<dbReference type="AlphaFoldDB" id="A0A2T3HNN8"/>
<dbReference type="PANTHER" id="PTHR34322:SF2">
    <property type="entry name" value="TRANSPOSASE IS200-LIKE DOMAIN-CONTAINING PROTEIN"/>
    <property type="match status" value="1"/>
</dbReference>
<evidence type="ECO:0000259" key="1">
    <source>
        <dbReference type="SMART" id="SM01321"/>
    </source>
</evidence>
<comment type="caution">
    <text evidence="2">The sequence shown here is derived from an EMBL/GenBank/DDBJ whole genome shotgun (WGS) entry which is preliminary data.</text>
</comment>
<dbReference type="GO" id="GO:0004803">
    <property type="term" value="F:transposase activity"/>
    <property type="evidence" value="ECO:0007669"/>
    <property type="project" value="InterPro"/>
</dbReference>
<dbReference type="SMART" id="SM01321">
    <property type="entry name" value="Y1_Tnp"/>
    <property type="match status" value="1"/>
</dbReference>
<dbReference type="RefSeq" id="WP_107213987.1">
    <property type="nucleotide sequence ID" value="NZ_KZ686268.1"/>
</dbReference>
<dbReference type="Proteomes" id="UP000240912">
    <property type="component" value="Unassembled WGS sequence"/>
</dbReference>
<name>A0A2T3HNN8_9SPHI</name>
<organism evidence="2 3">
    <name type="scientific">Pedobacter yulinensis</name>
    <dbReference type="NCBI Taxonomy" id="2126353"/>
    <lineage>
        <taxon>Bacteria</taxon>
        <taxon>Pseudomonadati</taxon>
        <taxon>Bacteroidota</taxon>
        <taxon>Sphingobacteriia</taxon>
        <taxon>Sphingobacteriales</taxon>
        <taxon>Sphingobacteriaceae</taxon>
        <taxon>Pedobacter</taxon>
    </lineage>
</organism>
<evidence type="ECO:0000313" key="2">
    <source>
        <dbReference type="EMBL" id="PST84001.1"/>
    </source>
</evidence>
<feature type="domain" description="Transposase IS200-like" evidence="1">
    <location>
        <begin position="12"/>
        <end position="139"/>
    </location>
</feature>
<dbReference type="GO" id="GO:0003677">
    <property type="term" value="F:DNA binding"/>
    <property type="evidence" value="ECO:0007669"/>
    <property type="project" value="InterPro"/>
</dbReference>
<reference evidence="2 3" key="1">
    <citation type="submission" date="2018-03" db="EMBL/GenBank/DDBJ databases">
        <authorList>
            <person name="Keele B.F."/>
        </authorList>
    </citation>
    <scope>NUCLEOTIDE SEQUENCE [LARGE SCALE GENOMIC DNA]</scope>
    <source>
        <strain evidence="2 3">YL28-9</strain>
    </source>
</reference>
<dbReference type="Gene3D" id="3.30.70.1290">
    <property type="entry name" value="Transposase IS200-like"/>
    <property type="match status" value="1"/>
</dbReference>
<dbReference type="SUPFAM" id="SSF143422">
    <property type="entry name" value="Transposase IS200-like"/>
    <property type="match status" value="1"/>
</dbReference>
<protein>
    <recommendedName>
        <fullName evidence="1">Transposase IS200-like domain-containing protein</fullName>
    </recommendedName>
</protein>
<dbReference type="GO" id="GO:0006313">
    <property type="term" value="P:DNA transposition"/>
    <property type="evidence" value="ECO:0007669"/>
    <property type="project" value="InterPro"/>
</dbReference>
<accession>A0A2T3HNN8</accession>
<proteinExistence type="predicted"/>
<dbReference type="OrthoDB" id="9788881at2"/>
<dbReference type="InterPro" id="IPR002686">
    <property type="entry name" value="Transposase_17"/>
</dbReference>
<dbReference type="PANTHER" id="PTHR34322">
    <property type="entry name" value="TRANSPOSASE, Y1_TNP DOMAIN-CONTAINING"/>
    <property type="match status" value="1"/>
</dbReference>
<dbReference type="EMBL" id="PYLS01000004">
    <property type="protein sequence ID" value="PST84001.1"/>
    <property type="molecule type" value="Genomic_DNA"/>
</dbReference>
<evidence type="ECO:0000313" key="3">
    <source>
        <dbReference type="Proteomes" id="UP000240912"/>
    </source>
</evidence>
<sequence length="211" mass="25507">MAKKTHYHTRFEPGGFYHIYNRAIDRKPLFKRDENFRFFLSRMQKYLSPVLEIHAYCLLTNHFHLLVKIRTQFPPKLRSGEADVHLIVTQHLQRFFQSYAMAFNRQENRIGSLFQQPFKRAHITSDVYMTWLVFYIHSNAQKHAMVDDFKKWKWSSYRGFVEQKGPKRRREIIACFGSREAFFQFHNQQLQTLNFLSPTRLDWLQGKQSPL</sequence>